<feature type="signal peptide" evidence="2">
    <location>
        <begin position="1"/>
        <end position="19"/>
    </location>
</feature>
<gene>
    <name evidence="3" type="ORF">A11A3_09050</name>
</gene>
<evidence type="ECO:0008006" key="5">
    <source>
        <dbReference type="Google" id="ProtNLM"/>
    </source>
</evidence>
<dbReference type="RefSeq" id="WP_008928989.1">
    <property type="nucleotide sequence ID" value="NZ_AMRJ01000012.1"/>
</dbReference>
<evidence type="ECO:0000256" key="1">
    <source>
        <dbReference type="SAM" id="Coils"/>
    </source>
</evidence>
<dbReference type="EMBL" id="AMRJ01000012">
    <property type="protein sequence ID" value="EKF74335.1"/>
    <property type="molecule type" value="Genomic_DNA"/>
</dbReference>
<dbReference type="OrthoDB" id="6080407at2"/>
<evidence type="ECO:0000313" key="4">
    <source>
        <dbReference type="Proteomes" id="UP000010164"/>
    </source>
</evidence>
<keyword evidence="4" id="KW-1185">Reference proteome</keyword>
<keyword evidence="1" id="KW-0175">Coiled coil</keyword>
<dbReference type="PATRIC" id="fig|1177179.3.peg.1809"/>
<dbReference type="STRING" id="1177179.A11A3_09050"/>
<comment type="caution">
    <text evidence="3">The sequence shown here is derived from an EMBL/GenBank/DDBJ whole genome shotgun (WGS) entry which is preliminary data.</text>
</comment>
<dbReference type="Proteomes" id="UP000010164">
    <property type="component" value="Unassembled WGS sequence"/>
</dbReference>
<organism evidence="3 4">
    <name type="scientific">Alcanivorax hongdengensis A-11-3</name>
    <dbReference type="NCBI Taxonomy" id="1177179"/>
    <lineage>
        <taxon>Bacteria</taxon>
        <taxon>Pseudomonadati</taxon>
        <taxon>Pseudomonadota</taxon>
        <taxon>Gammaproteobacteria</taxon>
        <taxon>Oceanospirillales</taxon>
        <taxon>Alcanivoracaceae</taxon>
        <taxon>Alcanivorax</taxon>
    </lineage>
</organism>
<evidence type="ECO:0000313" key="3">
    <source>
        <dbReference type="EMBL" id="EKF74335.1"/>
    </source>
</evidence>
<proteinExistence type="predicted"/>
<name>L0WEV2_9GAMM</name>
<reference evidence="3 4" key="1">
    <citation type="journal article" date="2012" name="J. Bacteriol.">
        <title>Genome Sequence of the Alkane-Degrading Bacterium Alcanivorax hongdengensis Type Strain A-11-3.</title>
        <authorList>
            <person name="Lai Q."/>
            <person name="Shao Z."/>
        </authorList>
    </citation>
    <scope>NUCLEOTIDE SEQUENCE [LARGE SCALE GENOMIC DNA]</scope>
    <source>
        <strain evidence="3 4">A-11-3</strain>
    </source>
</reference>
<evidence type="ECO:0000256" key="2">
    <source>
        <dbReference type="SAM" id="SignalP"/>
    </source>
</evidence>
<accession>L0WEV2</accession>
<dbReference type="eggNOG" id="COG2433">
    <property type="taxonomic scope" value="Bacteria"/>
</dbReference>
<feature type="chain" id="PRO_5003947919" description="DUF4124 domain-containing protein" evidence="2">
    <location>
        <begin position="20"/>
        <end position="214"/>
    </location>
</feature>
<dbReference type="AlphaFoldDB" id="L0WEV2"/>
<protein>
    <recommendedName>
        <fullName evidence="5">DUF4124 domain-containing protein</fullName>
    </recommendedName>
</protein>
<sequence length="214" mass="24586">MNKAVLAVLVLLLPGLVLAQKPGSRADDRIPDGAYFRYTTPDGVVHMERTLSDGAIYNGYELLDEQGRVLDEVEAAPYETEAQRQARMEKMRSLRRQHEQDEELQRLYAGPEDAVRARDRKVQALKLKISYAENTLAQLEKKRDDEVAIAARNERAGRDVPETTQDAIHRFERQIERTREEINEYQDDIDRVGKEYAPIIDRLKVLADQHDGQS</sequence>
<keyword evidence="2" id="KW-0732">Signal</keyword>
<feature type="coiled-coil region" evidence="1">
    <location>
        <begin position="168"/>
        <end position="195"/>
    </location>
</feature>